<evidence type="ECO:0000313" key="2">
    <source>
        <dbReference type="Proteomes" id="UP000198525"/>
    </source>
</evidence>
<dbReference type="AlphaFoldDB" id="A0A1G8RN26"/>
<evidence type="ECO:0000313" key="1">
    <source>
        <dbReference type="EMBL" id="SDJ18349.1"/>
    </source>
</evidence>
<reference evidence="1 2" key="1">
    <citation type="submission" date="2016-10" db="EMBL/GenBank/DDBJ databases">
        <authorList>
            <person name="de Groot N.N."/>
        </authorList>
    </citation>
    <scope>NUCLEOTIDE SEQUENCE [LARGE SCALE GENOMIC DNA]</scope>
    <source>
        <strain evidence="1 2">CGMCC 1.6133</strain>
    </source>
</reference>
<dbReference type="Proteomes" id="UP000198525">
    <property type="component" value="Unassembled WGS sequence"/>
</dbReference>
<dbReference type="STRING" id="376427.SAMN04487954_103270"/>
<organism evidence="1 2">
    <name type="scientific">Billgrantia gudaonensis</name>
    <dbReference type="NCBI Taxonomy" id="376427"/>
    <lineage>
        <taxon>Bacteria</taxon>
        <taxon>Pseudomonadati</taxon>
        <taxon>Pseudomonadota</taxon>
        <taxon>Gammaproteobacteria</taxon>
        <taxon>Oceanospirillales</taxon>
        <taxon>Halomonadaceae</taxon>
        <taxon>Billgrantia</taxon>
    </lineage>
</organism>
<dbReference type="EMBL" id="FNES01000003">
    <property type="protein sequence ID" value="SDJ18349.1"/>
    <property type="molecule type" value="Genomic_DNA"/>
</dbReference>
<accession>A0A1G8RN26</accession>
<name>A0A1G8RN26_9GAMM</name>
<proteinExistence type="predicted"/>
<keyword evidence="2" id="KW-1185">Reference proteome</keyword>
<sequence>MTAPIAFAHRLQTGFAGYYGYWRFSEARSVQCATSDREIAGGMNSTRCLPTSRS</sequence>
<gene>
    <name evidence="1" type="ORF">SAMN04487954_103270</name>
</gene>
<protein>
    <submittedName>
        <fullName evidence="1">Uncharacterized protein</fullName>
    </submittedName>
</protein>
<dbReference type="RefSeq" id="WP_176761464.1">
    <property type="nucleotide sequence ID" value="NZ_FNES01000003.1"/>
</dbReference>